<accession>A0A1Q4HHP4</accession>
<feature type="region of interest" description="Disordered" evidence="1">
    <location>
        <begin position="154"/>
        <end position="179"/>
    </location>
</feature>
<dbReference type="PROSITE" id="PS51318">
    <property type="entry name" value="TAT"/>
    <property type="match status" value="1"/>
</dbReference>
<keyword evidence="2" id="KW-0732">Signal</keyword>
<dbReference type="STRING" id="1801.BRW64_06545"/>
<sequence length="179" mass="17193">MTVITASARRGLLAAFAGAAVGGAALLGAAGVHAPAADAAPDPCAASQIAKTVGSVSTSIGAYLDAHPETNQALTDIAGQPAGPQSLVATKTYLDTNPEAADDLQRLQAPLVRLSTQCKLPVSLPQLLGVMQGAQTPGGLDALVTAGAEGAAEAVSSAGTPNPAGAGGTGPLPGPAATR</sequence>
<dbReference type="EMBL" id="PDCR01000039">
    <property type="protein sequence ID" value="PEG51952.1"/>
    <property type="molecule type" value="Genomic_DNA"/>
</dbReference>
<organism evidence="4 6">
    <name type="scientific">Mycolicibacterium diernhoferi</name>
    <dbReference type="NCBI Taxonomy" id="1801"/>
    <lineage>
        <taxon>Bacteria</taxon>
        <taxon>Bacillati</taxon>
        <taxon>Actinomycetota</taxon>
        <taxon>Actinomycetes</taxon>
        <taxon>Mycobacteriales</taxon>
        <taxon>Mycobacteriaceae</taxon>
        <taxon>Mycolicibacterium</taxon>
    </lineage>
</organism>
<comment type="caution">
    <text evidence="4">The sequence shown here is derived from an EMBL/GenBank/DDBJ whole genome shotgun (WGS) entry which is preliminary data.</text>
</comment>
<evidence type="ECO:0000256" key="2">
    <source>
        <dbReference type="SAM" id="SignalP"/>
    </source>
</evidence>
<dbReference type="Proteomes" id="UP000191039">
    <property type="component" value="Unassembled WGS sequence"/>
</dbReference>
<dbReference type="EMBL" id="MIJD01000035">
    <property type="protein sequence ID" value="OPE55351.1"/>
    <property type="molecule type" value="Genomic_DNA"/>
</dbReference>
<dbReference type="Gene3D" id="1.20.20.20">
    <property type="entry name" value="Haemophore, haem-binding domain"/>
    <property type="match status" value="1"/>
</dbReference>
<dbReference type="InterPro" id="IPR030937">
    <property type="entry name" value="Hemophore_Rv0203"/>
</dbReference>
<dbReference type="RefSeq" id="WP_073855401.1">
    <property type="nucleotide sequence ID" value="NZ_BAAATC010000015.1"/>
</dbReference>
<dbReference type="Proteomes" id="UP000220340">
    <property type="component" value="Unassembled WGS sequence"/>
</dbReference>
<evidence type="ECO:0000313" key="5">
    <source>
        <dbReference type="EMBL" id="PEG51952.1"/>
    </source>
</evidence>
<protein>
    <submittedName>
        <fullName evidence="4">Hemophore</fullName>
    </submittedName>
</protein>
<evidence type="ECO:0000259" key="3">
    <source>
        <dbReference type="Pfam" id="PF16525"/>
    </source>
</evidence>
<dbReference type="GO" id="GO:0015886">
    <property type="term" value="P:heme transport"/>
    <property type="evidence" value="ECO:0007669"/>
    <property type="project" value="InterPro"/>
</dbReference>
<feature type="chain" id="PRO_5044564090" evidence="2">
    <location>
        <begin position="20"/>
        <end position="179"/>
    </location>
</feature>
<dbReference type="GO" id="GO:0020037">
    <property type="term" value="F:heme binding"/>
    <property type="evidence" value="ECO:0007669"/>
    <property type="project" value="InterPro"/>
</dbReference>
<reference evidence="4 6" key="1">
    <citation type="submission" date="2016-09" db="EMBL/GenBank/DDBJ databases">
        <title>genome sequences of unsequenced Mycobacteria.</title>
        <authorList>
            <person name="Greninger A.L."/>
            <person name="Jerome K.R."/>
            <person name="Mcnair B."/>
            <person name="Wallis C."/>
            <person name="Fang F."/>
        </authorList>
    </citation>
    <scope>NUCLEOTIDE SEQUENCE [LARGE SCALE GENOMIC DNA]</scope>
    <source>
        <strain evidence="4 6">BM1</strain>
    </source>
</reference>
<evidence type="ECO:0000313" key="7">
    <source>
        <dbReference type="Proteomes" id="UP000220340"/>
    </source>
</evidence>
<dbReference type="InterPro" id="IPR038378">
    <property type="entry name" value="MHB_sf"/>
</dbReference>
<feature type="compositionally biased region" description="Low complexity" evidence="1">
    <location>
        <begin position="154"/>
        <end position="164"/>
    </location>
</feature>
<dbReference type="AlphaFoldDB" id="A0A1Q4HHP4"/>
<dbReference type="Pfam" id="PF16525">
    <property type="entry name" value="MHB"/>
    <property type="match status" value="1"/>
</dbReference>
<dbReference type="InterPro" id="IPR032407">
    <property type="entry name" value="MHB"/>
</dbReference>
<dbReference type="InterPro" id="IPR006311">
    <property type="entry name" value="TAT_signal"/>
</dbReference>
<gene>
    <name evidence="4" type="ORF">BV510_05465</name>
    <name evidence="5" type="ORF">CRI78_23765</name>
</gene>
<evidence type="ECO:0000256" key="1">
    <source>
        <dbReference type="SAM" id="MobiDB-lite"/>
    </source>
</evidence>
<proteinExistence type="predicted"/>
<keyword evidence="7" id="KW-1185">Reference proteome</keyword>
<feature type="domain" description="Haemophore haem-binding" evidence="3">
    <location>
        <begin position="42"/>
        <end position="119"/>
    </location>
</feature>
<dbReference type="NCBIfam" id="TIGR04529">
    <property type="entry name" value="MTB_hemophore"/>
    <property type="match status" value="1"/>
</dbReference>
<evidence type="ECO:0000313" key="6">
    <source>
        <dbReference type="Proteomes" id="UP000191039"/>
    </source>
</evidence>
<name>A0A1Q4HHP4_9MYCO</name>
<dbReference type="OrthoDB" id="4753125at2"/>
<feature type="signal peptide" evidence="2">
    <location>
        <begin position="1"/>
        <end position="19"/>
    </location>
</feature>
<dbReference type="NCBIfam" id="TIGR04530">
    <property type="entry name" value="hemophoreRv0203"/>
    <property type="match status" value="1"/>
</dbReference>
<evidence type="ECO:0000313" key="4">
    <source>
        <dbReference type="EMBL" id="OPE55351.1"/>
    </source>
</evidence>
<reference evidence="5 7" key="2">
    <citation type="submission" date="2017-10" db="EMBL/GenBank/DDBJ databases">
        <title>The new phylogeny of genus Mycobacterium.</title>
        <authorList>
            <person name="Tortoli E."/>
            <person name="Trovato A."/>
            <person name="Cirillo D.M."/>
        </authorList>
    </citation>
    <scope>NUCLEOTIDE SEQUENCE [LARGE SCALE GENOMIC DNA]</scope>
    <source>
        <strain evidence="5 7">IP141170001</strain>
    </source>
</reference>